<feature type="compositionally biased region" description="Basic and acidic residues" evidence="5">
    <location>
        <begin position="749"/>
        <end position="766"/>
    </location>
</feature>
<feature type="compositionally biased region" description="Basic and acidic residues" evidence="5">
    <location>
        <begin position="781"/>
        <end position="828"/>
    </location>
</feature>
<feature type="non-terminal residue" evidence="7">
    <location>
        <position position="1175"/>
    </location>
</feature>
<dbReference type="GO" id="GO:0010468">
    <property type="term" value="P:regulation of gene expression"/>
    <property type="evidence" value="ECO:0007669"/>
    <property type="project" value="InterPro"/>
</dbReference>
<dbReference type="PANTHER" id="PTHR10528:SF6">
    <property type="entry name" value="AF4_FMR2 FAMILY MEMBER 1"/>
    <property type="match status" value="1"/>
</dbReference>
<dbReference type="InterPro" id="IPR007797">
    <property type="entry name" value="AF4/FMR2"/>
</dbReference>
<feature type="compositionally biased region" description="Polar residues" evidence="5">
    <location>
        <begin position="220"/>
        <end position="243"/>
    </location>
</feature>
<feature type="compositionally biased region" description="Low complexity" evidence="5">
    <location>
        <begin position="455"/>
        <end position="490"/>
    </location>
</feature>
<evidence type="ECO:0000256" key="1">
    <source>
        <dbReference type="ARBA" id="ARBA00004123"/>
    </source>
</evidence>
<reference evidence="7 8" key="1">
    <citation type="submission" date="2019-09" db="EMBL/GenBank/DDBJ databases">
        <title>Bird 10,000 Genomes (B10K) Project - Family phase.</title>
        <authorList>
            <person name="Zhang G."/>
        </authorList>
    </citation>
    <scope>NUCLEOTIDE SEQUENCE [LARGE SCALE GENOMIC DNA]</scope>
    <source>
        <strain evidence="7">B10K-DU-002-03</strain>
        <tissue evidence="7">Muscle</tissue>
    </source>
</reference>
<feature type="compositionally biased region" description="Basic and acidic residues" evidence="5">
    <location>
        <begin position="725"/>
        <end position="734"/>
    </location>
</feature>
<feature type="region of interest" description="Disordered" evidence="5">
    <location>
        <begin position="1088"/>
        <end position="1124"/>
    </location>
</feature>
<keyword evidence="8" id="KW-1185">Reference proteome</keyword>
<feature type="compositionally biased region" description="Low complexity" evidence="5">
    <location>
        <begin position="1105"/>
        <end position="1115"/>
    </location>
</feature>
<feature type="non-terminal residue" evidence="7">
    <location>
        <position position="1"/>
    </location>
</feature>
<keyword evidence="4" id="KW-0539">Nucleus</keyword>
<comment type="similarity">
    <text evidence="2">Belongs to the AF4 family.</text>
</comment>
<feature type="domain" description="AF4/FMR2 C-terminal homology" evidence="6">
    <location>
        <begin position="942"/>
        <end position="1174"/>
    </location>
</feature>
<proteinExistence type="inferred from homology"/>
<evidence type="ECO:0000313" key="8">
    <source>
        <dbReference type="Proteomes" id="UP000553648"/>
    </source>
</evidence>
<dbReference type="Pfam" id="PF05110">
    <property type="entry name" value="AF-4"/>
    <property type="match status" value="1"/>
</dbReference>
<evidence type="ECO:0000256" key="3">
    <source>
        <dbReference type="ARBA" id="ARBA00022553"/>
    </source>
</evidence>
<feature type="compositionally biased region" description="Pro residues" evidence="5">
    <location>
        <begin position="510"/>
        <end position="520"/>
    </location>
</feature>
<dbReference type="Proteomes" id="UP000553648">
    <property type="component" value="Unassembled WGS sequence"/>
</dbReference>
<dbReference type="InterPro" id="IPR043639">
    <property type="entry name" value="AF4_int"/>
</dbReference>
<evidence type="ECO:0000259" key="6">
    <source>
        <dbReference type="Pfam" id="PF18876"/>
    </source>
</evidence>
<keyword evidence="3" id="KW-0597">Phosphoprotein</keyword>
<feature type="compositionally biased region" description="Basic and acidic residues" evidence="5">
    <location>
        <begin position="900"/>
        <end position="918"/>
    </location>
</feature>
<evidence type="ECO:0000256" key="5">
    <source>
        <dbReference type="SAM" id="MobiDB-lite"/>
    </source>
</evidence>
<evidence type="ECO:0000256" key="2">
    <source>
        <dbReference type="ARBA" id="ARBA00007354"/>
    </source>
</evidence>
<evidence type="ECO:0000313" key="7">
    <source>
        <dbReference type="EMBL" id="NXM77737.1"/>
    </source>
</evidence>
<feature type="compositionally biased region" description="Basic and acidic residues" evidence="5">
    <location>
        <begin position="353"/>
        <end position="365"/>
    </location>
</feature>
<dbReference type="InterPro" id="IPR043640">
    <property type="entry name" value="AF4/FMR2_CHD"/>
</dbReference>
<feature type="compositionally biased region" description="Polar residues" evidence="5">
    <location>
        <begin position="99"/>
        <end position="109"/>
    </location>
</feature>
<feature type="region of interest" description="Disordered" evidence="5">
    <location>
        <begin position="929"/>
        <end position="948"/>
    </location>
</feature>
<dbReference type="Gene3D" id="6.10.250.2670">
    <property type="match status" value="1"/>
</dbReference>
<feature type="compositionally biased region" description="Low complexity" evidence="5">
    <location>
        <begin position="143"/>
        <end position="157"/>
    </location>
</feature>
<dbReference type="OrthoDB" id="6382204at2759"/>
<feature type="region of interest" description="Disordered" evidence="5">
    <location>
        <begin position="218"/>
        <end position="918"/>
    </location>
</feature>
<dbReference type="GO" id="GO:0032783">
    <property type="term" value="C:super elongation complex"/>
    <property type="evidence" value="ECO:0007669"/>
    <property type="project" value="TreeGrafter"/>
</dbReference>
<dbReference type="PANTHER" id="PTHR10528">
    <property type="entry name" value="AF4/FMR2 FAMILY MEMBER"/>
    <property type="match status" value="1"/>
</dbReference>
<feature type="compositionally biased region" description="Basic and acidic residues" evidence="5">
    <location>
        <begin position="307"/>
        <end position="329"/>
    </location>
</feature>
<feature type="compositionally biased region" description="Basic and acidic residues" evidence="5">
    <location>
        <begin position="177"/>
        <end position="188"/>
    </location>
</feature>
<dbReference type="EMBL" id="VXBA01005600">
    <property type="protein sequence ID" value="NXM77737.1"/>
    <property type="molecule type" value="Genomic_DNA"/>
</dbReference>
<comment type="subcellular location">
    <subcellularLocation>
        <location evidence="1">Nucleus</location>
    </subcellularLocation>
</comment>
<feature type="region of interest" description="Disordered" evidence="5">
    <location>
        <begin position="84"/>
        <end position="191"/>
    </location>
</feature>
<dbReference type="Pfam" id="PF18875">
    <property type="entry name" value="AF4_int"/>
    <property type="match status" value="1"/>
</dbReference>
<evidence type="ECO:0000256" key="4">
    <source>
        <dbReference type="ARBA" id="ARBA00023242"/>
    </source>
</evidence>
<feature type="compositionally biased region" description="Polar residues" evidence="5">
    <location>
        <begin position="424"/>
        <end position="442"/>
    </location>
</feature>
<accession>A0A7L1DLF8</accession>
<sequence>SLCNEERNLLRIRERERRSQEVLENKDQFFEKTPLFAEPYKTTKEDELSSRIQNMLGNYEEVKEFMSNKSCQNLIGIPKSVAPLIPPGKPDRPYFPGKSSHTLPASFQHTPRRPPVGPMVVAPRPPSHSIHHQKAQSGTEPASGLHTKSHSFSSSGSQGQGHNGGGQESQAGFQHSQNDKPGDGEGCAHELQASPLPLSPLLPCLLSSPVALLSPLHSSQHINSRSQNSSKSHGPTYSQTKSFQDLVPGSQEKESQDGSAVTLTSTTQPSSQTFPPSLTSKASAMQQKPTAYVRPMDGQDQAPFESLELKPLLEEYHEQPNEDLSDLKAKVKAGLSKLGTPSEPKEEPDEDISDLKKKAKAELSKLEIPSEPIEEMTRSWPPPLTALNTPTKAEPSKFPFPTKELQPEGSIAQDQKQYGAPSETLPSSQARTSMLQDDLQLSDSEESGDDQVVEKSPSSLAPPSSLQSQPKSVASAHSSSSESGSTSDSESSSDSETESHSSDSELNDPPRAPAPEPEPPTSNKWQLDNWLTKVNPPAVPAEGLGEIACGDGHEEGKMQEQGISSSSSHRHGELRDPHHKSQISRTSQDTHLPTKRNCQKPPVHTEEPPPRQTVGIKRPSKPLVHEGSKRGLTVESDPGPLEAREQSSKDKPKVKKIVKPKSTDRKDLKLALQEPSEKRKHKGSHQANAKPFLDTKFMEDAQACGALGPLPQGQGTTPSRTSSHRPQDLHKEKLPLPLGEKLLSPVRDPLTRERLVVKIDLRHLERVPQPPRKDGHRKRTETKDLPGSRKQDLKRKGTDTPEESLQKRKKEEKEETDRKKMKSKKETKSLQSSANKDTSKLKASKTLVETQKKDMLLPALPPMSTAHPAPKSTKMAQKRSRTDTDGQPAVDNPARKKSNHKDPLSAKHRKVEGNHTELSKGIKESARDITKPFPVPSLPNGTSKPSRPLLKFEKQHSKEYYFEQAQRLKHKADAMTDKTAKAFQYLEAALLFIEYGIAMESDALEPKSAYSIFSDTIVLIKFIMTLKPFADSSVSSHGKIFAVLRMRCQSILHMAMFGYKKDTAMRYSRLLNDHFKSNFKVIQAPSPSVARSTGLPSPLSPIPSPTSSVSSQPGSNDSNGIGHNSFGNSVGSTVTVSCHISSVTSSYVNITSYILHAYEIWEKANALARKNKGKF</sequence>
<name>A0A7L1DLF8_9PASS</name>
<feature type="compositionally biased region" description="Basic and acidic residues" evidence="5">
    <location>
        <begin position="642"/>
        <end position="651"/>
    </location>
</feature>
<dbReference type="AlphaFoldDB" id="A0A7L1DLF8"/>
<gene>
    <name evidence="7" type="primary">Aff1</name>
    <name evidence="7" type="ORF">SERLUN_R09256</name>
</gene>
<comment type="caution">
    <text evidence="7">The sequence shown here is derived from an EMBL/GenBank/DDBJ whole genome shotgun (WGS) entry which is preliminary data.</text>
</comment>
<feature type="compositionally biased region" description="Low complexity" evidence="5">
    <location>
        <begin position="262"/>
        <end position="280"/>
    </location>
</feature>
<feature type="compositionally biased region" description="Gly residues" evidence="5">
    <location>
        <begin position="158"/>
        <end position="167"/>
    </location>
</feature>
<dbReference type="Pfam" id="PF18876">
    <property type="entry name" value="AFF4_CHD"/>
    <property type="match status" value="1"/>
</dbReference>
<protein>
    <submittedName>
        <fullName evidence="7">AFF1 protein</fullName>
    </submittedName>
</protein>
<organism evidence="7 8">
    <name type="scientific">Serilophus lunatus</name>
    <name type="common">silver-breasted broadbill</name>
    <dbReference type="NCBI Taxonomy" id="239386"/>
    <lineage>
        <taxon>Eukaryota</taxon>
        <taxon>Metazoa</taxon>
        <taxon>Chordata</taxon>
        <taxon>Craniata</taxon>
        <taxon>Vertebrata</taxon>
        <taxon>Euteleostomi</taxon>
        <taxon>Archelosauria</taxon>
        <taxon>Archosauria</taxon>
        <taxon>Dinosauria</taxon>
        <taxon>Saurischia</taxon>
        <taxon>Theropoda</taxon>
        <taxon>Coelurosauria</taxon>
        <taxon>Aves</taxon>
        <taxon>Neognathae</taxon>
        <taxon>Neoaves</taxon>
        <taxon>Telluraves</taxon>
        <taxon>Australaves</taxon>
        <taxon>Passeriformes</taxon>
        <taxon>Eurylaimidae</taxon>
        <taxon>Serilophus</taxon>
    </lineage>
</organism>